<name>A0A934KRG9_9BACT</name>
<dbReference type="SUPFAM" id="SSF47240">
    <property type="entry name" value="Ferritin-like"/>
    <property type="match status" value="1"/>
</dbReference>
<reference evidence="1 2" key="1">
    <citation type="submission" date="2020-10" db="EMBL/GenBank/DDBJ databases">
        <title>Ca. Dormibacterota MAGs.</title>
        <authorList>
            <person name="Montgomery K."/>
        </authorList>
    </citation>
    <scope>NUCLEOTIDE SEQUENCE [LARGE SCALE GENOMIC DNA]</scope>
    <source>
        <strain evidence="1">Mitchell_Peninsula_5</strain>
    </source>
</reference>
<dbReference type="InterPro" id="IPR012347">
    <property type="entry name" value="Ferritin-like"/>
</dbReference>
<dbReference type="Proteomes" id="UP000614410">
    <property type="component" value="Unassembled WGS sequence"/>
</dbReference>
<dbReference type="Gene3D" id="1.20.1260.10">
    <property type="match status" value="1"/>
</dbReference>
<gene>
    <name evidence="1" type="ORF">JF887_10435</name>
</gene>
<sequence length="261" mass="27355">MKDDLQISERELLAMTKSLEEMHSDLFPRVQHLLVGVCEVTAGQAARVAAVSRIEHSRRNFLRGGLVTAGAIGGGLALAGCGGSTTSNAPSPAIANGSDLKMARLAASLEVLAVNTYSSALNAARAGKPLEGLIPTALTQFATTARRQHQDHCDAWNAMLQSAGQVAQRDPDPKLNGSVQTALGRVRDAADVAKLVLTLENVALQTYTNAASVLSSTIAREQALTIAPVEAQHAAILNFVLGQYPVADTFVPVSLARIPSD</sequence>
<evidence type="ECO:0000313" key="2">
    <source>
        <dbReference type="Proteomes" id="UP000614410"/>
    </source>
</evidence>
<protein>
    <submittedName>
        <fullName evidence="1">Ferritin-like domain-containing protein</fullName>
    </submittedName>
</protein>
<dbReference type="EMBL" id="JAEKNN010000052">
    <property type="protein sequence ID" value="MBJ7609827.1"/>
    <property type="molecule type" value="Genomic_DNA"/>
</dbReference>
<proteinExistence type="predicted"/>
<evidence type="ECO:0000313" key="1">
    <source>
        <dbReference type="EMBL" id="MBJ7609827.1"/>
    </source>
</evidence>
<accession>A0A934KRG9</accession>
<dbReference type="AlphaFoldDB" id="A0A934KRG9"/>
<dbReference type="Pfam" id="PF13668">
    <property type="entry name" value="Ferritin_2"/>
    <property type="match status" value="1"/>
</dbReference>
<organism evidence="1 2">
    <name type="scientific">Candidatus Amunia macphersoniae</name>
    <dbReference type="NCBI Taxonomy" id="3127014"/>
    <lineage>
        <taxon>Bacteria</taxon>
        <taxon>Bacillati</taxon>
        <taxon>Candidatus Dormiibacterota</taxon>
        <taxon>Candidatus Dormibacteria</taxon>
        <taxon>Candidatus Aeolococcales</taxon>
        <taxon>Candidatus Aeolococcaceae</taxon>
        <taxon>Candidatus Amunia</taxon>
    </lineage>
</organism>
<comment type="caution">
    <text evidence="1">The sequence shown here is derived from an EMBL/GenBank/DDBJ whole genome shotgun (WGS) entry which is preliminary data.</text>
</comment>
<dbReference type="InterPro" id="IPR009078">
    <property type="entry name" value="Ferritin-like_SF"/>
</dbReference>